<name>A0A4Y2IJP5_ARAVE</name>
<accession>A0A4Y2IJP5</accession>
<dbReference type="InterPro" id="IPR006816">
    <property type="entry name" value="ELMO_dom"/>
</dbReference>
<evidence type="ECO:0000313" key="3">
    <source>
        <dbReference type="Proteomes" id="UP000499080"/>
    </source>
</evidence>
<gene>
    <name evidence="2" type="primary">Elmod2</name>
    <name evidence="2" type="ORF">AVEN_60820_1</name>
</gene>
<evidence type="ECO:0000313" key="2">
    <source>
        <dbReference type="EMBL" id="GBM77948.1"/>
    </source>
</evidence>
<dbReference type="OrthoDB" id="67155at2759"/>
<keyword evidence="3" id="KW-1185">Reference proteome</keyword>
<dbReference type="AlphaFoldDB" id="A0A4Y2IJP5"/>
<protein>
    <submittedName>
        <fullName evidence="2">ELMO domain-containing protein 2</fullName>
    </submittedName>
</protein>
<evidence type="ECO:0000259" key="1">
    <source>
        <dbReference type="Pfam" id="PF04727"/>
    </source>
</evidence>
<dbReference type="PANTHER" id="PTHR12771:SF51">
    <property type="entry name" value="LD01482P"/>
    <property type="match status" value="1"/>
</dbReference>
<dbReference type="InterPro" id="IPR050868">
    <property type="entry name" value="ELMO_domain-containing"/>
</dbReference>
<comment type="caution">
    <text evidence="2">The sequence shown here is derived from an EMBL/GenBank/DDBJ whole genome shotgun (WGS) entry which is preliminary data.</text>
</comment>
<sequence length="85" mass="10380">MAYDLLRNQKLEVHFYNSVKGKPDMKDFHSVYCYLFYEFDKFWLSEKPRDLMEFSRIRAKFQDHVLKLLQNPKAQLKLSFLIKTV</sequence>
<feature type="domain" description="ELMO" evidence="1">
    <location>
        <begin position="1"/>
        <end position="57"/>
    </location>
</feature>
<dbReference type="Proteomes" id="UP000499080">
    <property type="component" value="Unassembled WGS sequence"/>
</dbReference>
<dbReference type="GO" id="GO:0005096">
    <property type="term" value="F:GTPase activator activity"/>
    <property type="evidence" value="ECO:0007669"/>
    <property type="project" value="TreeGrafter"/>
</dbReference>
<organism evidence="2 3">
    <name type="scientific">Araneus ventricosus</name>
    <name type="common">Orbweaver spider</name>
    <name type="synonym">Epeira ventricosa</name>
    <dbReference type="NCBI Taxonomy" id="182803"/>
    <lineage>
        <taxon>Eukaryota</taxon>
        <taxon>Metazoa</taxon>
        <taxon>Ecdysozoa</taxon>
        <taxon>Arthropoda</taxon>
        <taxon>Chelicerata</taxon>
        <taxon>Arachnida</taxon>
        <taxon>Araneae</taxon>
        <taxon>Araneomorphae</taxon>
        <taxon>Entelegynae</taxon>
        <taxon>Araneoidea</taxon>
        <taxon>Araneidae</taxon>
        <taxon>Araneus</taxon>
    </lineage>
</organism>
<reference evidence="2 3" key="1">
    <citation type="journal article" date="2019" name="Sci. Rep.">
        <title>Orb-weaving spider Araneus ventricosus genome elucidates the spidroin gene catalogue.</title>
        <authorList>
            <person name="Kono N."/>
            <person name="Nakamura H."/>
            <person name="Ohtoshi R."/>
            <person name="Moran D.A.P."/>
            <person name="Shinohara A."/>
            <person name="Yoshida Y."/>
            <person name="Fujiwara M."/>
            <person name="Mori M."/>
            <person name="Tomita M."/>
            <person name="Arakawa K."/>
        </authorList>
    </citation>
    <scope>NUCLEOTIDE SEQUENCE [LARGE SCALE GENOMIC DNA]</scope>
</reference>
<dbReference type="Pfam" id="PF04727">
    <property type="entry name" value="ELMO_CED12"/>
    <property type="match status" value="1"/>
</dbReference>
<dbReference type="PANTHER" id="PTHR12771">
    <property type="entry name" value="ENGULFMENT AND CELL MOTILITY"/>
    <property type="match status" value="1"/>
</dbReference>
<dbReference type="EMBL" id="BGPR01106948">
    <property type="protein sequence ID" value="GBM77948.1"/>
    <property type="molecule type" value="Genomic_DNA"/>
</dbReference>
<proteinExistence type="predicted"/>